<comment type="caution">
    <text evidence="3">The sequence shown here is derived from an EMBL/GenBank/DDBJ whole genome shotgun (WGS) entry which is preliminary data.</text>
</comment>
<dbReference type="Pfam" id="PF04023">
    <property type="entry name" value="FeoA"/>
    <property type="match status" value="1"/>
</dbReference>
<dbReference type="AlphaFoldDB" id="A0A8J7D5F8"/>
<dbReference type="SUPFAM" id="SSF50037">
    <property type="entry name" value="C-terminal domain of transcriptional repressors"/>
    <property type="match status" value="1"/>
</dbReference>
<organism evidence="3 4">
    <name type="scientific">Desmonostoc muscorum LEGE 12446</name>
    <dbReference type="NCBI Taxonomy" id="1828758"/>
    <lineage>
        <taxon>Bacteria</taxon>
        <taxon>Bacillati</taxon>
        <taxon>Cyanobacteriota</taxon>
        <taxon>Cyanophyceae</taxon>
        <taxon>Nostocales</taxon>
        <taxon>Nostocaceae</taxon>
        <taxon>Desmonostoc</taxon>
    </lineage>
</organism>
<dbReference type="Proteomes" id="UP000622533">
    <property type="component" value="Unassembled WGS sequence"/>
</dbReference>
<dbReference type="InterPro" id="IPR038157">
    <property type="entry name" value="FeoA_core_dom"/>
</dbReference>
<dbReference type="InterPro" id="IPR008988">
    <property type="entry name" value="Transcriptional_repressor_C"/>
</dbReference>
<evidence type="ECO:0000313" key="4">
    <source>
        <dbReference type="Proteomes" id="UP000622533"/>
    </source>
</evidence>
<feature type="domain" description="Ferrous iron transporter FeoA-like" evidence="2">
    <location>
        <begin position="10"/>
        <end position="80"/>
    </location>
</feature>
<dbReference type="SMART" id="SM00899">
    <property type="entry name" value="FeoA"/>
    <property type="match status" value="1"/>
</dbReference>
<reference evidence="3" key="1">
    <citation type="submission" date="2020-10" db="EMBL/GenBank/DDBJ databases">
        <authorList>
            <person name="Castelo-Branco R."/>
            <person name="Eusebio N."/>
            <person name="Adriana R."/>
            <person name="Vieira A."/>
            <person name="Brugerolle De Fraissinette N."/>
            <person name="Rezende De Castro R."/>
            <person name="Schneider M.P."/>
            <person name="Vasconcelos V."/>
            <person name="Leao P.N."/>
        </authorList>
    </citation>
    <scope>NUCLEOTIDE SEQUENCE</scope>
    <source>
        <strain evidence="3">LEGE 12446</strain>
    </source>
</reference>
<dbReference type="Gene3D" id="2.30.30.90">
    <property type="match status" value="1"/>
</dbReference>
<keyword evidence="4" id="KW-1185">Reference proteome</keyword>
<accession>A0A8J7D5F8</accession>
<sequence length="83" mass="9404">MFMPFSVTGCSLELLRMREQGLITFCKIQDEAILNKLISMAIAPGNYITVEQRFPSLIIKLGNTSLPIDMEIARAIYVRIIKN</sequence>
<keyword evidence="1" id="KW-0408">Iron</keyword>
<proteinExistence type="predicted"/>
<evidence type="ECO:0000259" key="2">
    <source>
        <dbReference type="SMART" id="SM00899"/>
    </source>
</evidence>
<gene>
    <name evidence="3" type="ORF">IQ276_35530</name>
</gene>
<evidence type="ECO:0000313" key="3">
    <source>
        <dbReference type="EMBL" id="MBE9027543.1"/>
    </source>
</evidence>
<protein>
    <submittedName>
        <fullName evidence="3">Ferrous iron transport protein A</fullName>
    </submittedName>
</protein>
<dbReference type="InterPro" id="IPR007167">
    <property type="entry name" value="Fe-transptr_FeoA-like"/>
</dbReference>
<name>A0A8J7D5F8_DESMC</name>
<dbReference type="EMBL" id="JADEXS010000944">
    <property type="protein sequence ID" value="MBE9027543.1"/>
    <property type="molecule type" value="Genomic_DNA"/>
</dbReference>
<evidence type="ECO:0000256" key="1">
    <source>
        <dbReference type="ARBA" id="ARBA00023004"/>
    </source>
</evidence>
<dbReference type="GO" id="GO:0046914">
    <property type="term" value="F:transition metal ion binding"/>
    <property type="evidence" value="ECO:0007669"/>
    <property type="project" value="InterPro"/>
</dbReference>